<comment type="caution">
    <text evidence="1">The sequence shown here is derived from an EMBL/GenBank/DDBJ whole genome shotgun (WGS) entry which is preliminary data.</text>
</comment>
<organism evidence="1 2">
    <name type="scientific">Corynebacterium phoceense</name>
    <dbReference type="NCBI Taxonomy" id="1686286"/>
    <lineage>
        <taxon>Bacteria</taxon>
        <taxon>Bacillati</taxon>
        <taxon>Actinomycetota</taxon>
        <taxon>Actinomycetes</taxon>
        <taxon>Mycobacteriales</taxon>
        <taxon>Corynebacteriaceae</taxon>
        <taxon>Corynebacterium</taxon>
    </lineage>
</organism>
<accession>A0A540R917</accession>
<dbReference type="Gene3D" id="3.40.50.720">
    <property type="entry name" value="NAD(P)-binding Rossmann-like Domain"/>
    <property type="match status" value="1"/>
</dbReference>
<evidence type="ECO:0008006" key="3">
    <source>
        <dbReference type="Google" id="ProtNLM"/>
    </source>
</evidence>
<gene>
    <name evidence="1" type="ORF">EJK80_03695</name>
</gene>
<proteinExistence type="predicted"/>
<reference evidence="1 2" key="1">
    <citation type="submission" date="2019-06" db="EMBL/GenBank/DDBJ databases">
        <title>Draft genome of C. phoceense Strain 272.</title>
        <authorList>
            <person name="Pacheco L.G.C."/>
            <person name="Barberis C.M."/>
            <person name="Almuzara M.N."/>
            <person name="Traglia G.M."/>
            <person name="Santos C.S."/>
            <person name="Rocha D.J.P.G."/>
            <person name="Aguiar E.R.G.R."/>
            <person name="Vay C.A."/>
        </authorList>
    </citation>
    <scope>NUCLEOTIDE SEQUENCE [LARGE SCALE GENOMIC DNA]</scope>
    <source>
        <strain evidence="1 2">272</strain>
    </source>
</reference>
<keyword evidence="2" id="KW-1185">Reference proteome</keyword>
<dbReference type="RefSeq" id="WP_066485519.1">
    <property type="nucleotide sequence ID" value="NZ_JADPQA010000009.1"/>
</dbReference>
<dbReference type="Proteomes" id="UP000318080">
    <property type="component" value="Unassembled WGS sequence"/>
</dbReference>
<dbReference type="GeneID" id="79852247"/>
<sequence length="277" mass="30420">MGVLYRRTPGVRIIVRDPGAIQFGFDATRAGLIEVADAAAVARALRQLDGSVSRERFVYQLRAAGVGDGAPSLVDELVSFGLWQPLRPPDAIYVLGMSPLALQVCDALRADGFRVRRPRLGELTAHYVQRIDPDVPVLCIDEDRHMAMLARIIRSMPSTWLPVTTFDTRVLLGPFHTHGKGPCPLCFSLHRTDADPHWVTVTDQRHPTDSLDSLVALAGVAHIVAAARHLVGRPGLPGATPVRWMPGEVREIDVFGRTHQQFLEPHARCPACFQAEA</sequence>
<evidence type="ECO:0000313" key="2">
    <source>
        <dbReference type="Proteomes" id="UP000318080"/>
    </source>
</evidence>
<protein>
    <recommendedName>
        <fullName evidence="3">TOMM leader peptide-binding protein</fullName>
    </recommendedName>
</protein>
<dbReference type="AlphaFoldDB" id="A0A540R917"/>
<name>A0A540R917_9CORY</name>
<dbReference type="EMBL" id="VHIR01000003">
    <property type="protein sequence ID" value="TQE44240.1"/>
    <property type="molecule type" value="Genomic_DNA"/>
</dbReference>
<evidence type="ECO:0000313" key="1">
    <source>
        <dbReference type="EMBL" id="TQE44240.1"/>
    </source>
</evidence>